<feature type="transmembrane region" description="Helical" evidence="1">
    <location>
        <begin position="38"/>
        <end position="57"/>
    </location>
</feature>
<sequence>MHHVETVYLCVVFDITERKNFKETQKVCQIDSKDMKIYHLYFLYSDVWIYLIVRIWLKAFLKDIGYNPYLAAALELAQSENGYFPCCNKAYVY</sequence>
<keyword evidence="1" id="KW-1133">Transmembrane helix</keyword>
<protein>
    <submittedName>
        <fullName evidence="2">Uncharacterized protein</fullName>
    </submittedName>
</protein>
<organism evidence="2 3">
    <name type="scientific">Molorchus minor</name>
    <dbReference type="NCBI Taxonomy" id="1323400"/>
    <lineage>
        <taxon>Eukaryota</taxon>
        <taxon>Metazoa</taxon>
        <taxon>Ecdysozoa</taxon>
        <taxon>Arthropoda</taxon>
        <taxon>Hexapoda</taxon>
        <taxon>Insecta</taxon>
        <taxon>Pterygota</taxon>
        <taxon>Neoptera</taxon>
        <taxon>Endopterygota</taxon>
        <taxon>Coleoptera</taxon>
        <taxon>Polyphaga</taxon>
        <taxon>Cucujiformia</taxon>
        <taxon>Chrysomeloidea</taxon>
        <taxon>Cerambycidae</taxon>
        <taxon>Lamiinae</taxon>
        <taxon>Monochamini</taxon>
        <taxon>Molorchus</taxon>
    </lineage>
</organism>
<keyword evidence="1" id="KW-0472">Membrane</keyword>
<evidence type="ECO:0000313" key="3">
    <source>
        <dbReference type="Proteomes" id="UP001162164"/>
    </source>
</evidence>
<dbReference type="Proteomes" id="UP001162164">
    <property type="component" value="Unassembled WGS sequence"/>
</dbReference>
<name>A0ABQ9JXA7_9CUCU</name>
<evidence type="ECO:0000313" key="2">
    <source>
        <dbReference type="EMBL" id="KAJ8981997.1"/>
    </source>
</evidence>
<gene>
    <name evidence="2" type="ORF">NQ317_013651</name>
</gene>
<keyword evidence="3" id="KW-1185">Reference proteome</keyword>
<reference evidence="2" key="1">
    <citation type="journal article" date="2023" name="Insect Mol. Biol.">
        <title>Genome sequencing provides insights into the evolution of gene families encoding plant cell wall-degrading enzymes in longhorned beetles.</title>
        <authorList>
            <person name="Shin N.R."/>
            <person name="Okamura Y."/>
            <person name="Kirsch R."/>
            <person name="Pauchet Y."/>
        </authorList>
    </citation>
    <scope>NUCLEOTIDE SEQUENCE</scope>
    <source>
        <strain evidence="2">MMC_N1</strain>
    </source>
</reference>
<comment type="caution">
    <text evidence="2">The sequence shown here is derived from an EMBL/GenBank/DDBJ whole genome shotgun (WGS) entry which is preliminary data.</text>
</comment>
<keyword evidence="1" id="KW-0812">Transmembrane</keyword>
<dbReference type="EMBL" id="JAPWTJ010000152">
    <property type="protein sequence ID" value="KAJ8981997.1"/>
    <property type="molecule type" value="Genomic_DNA"/>
</dbReference>
<evidence type="ECO:0000256" key="1">
    <source>
        <dbReference type="SAM" id="Phobius"/>
    </source>
</evidence>
<accession>A0ABQ9JXA7</accession>
<proteinExistence type="predicted"/>